<evidence type="ECO:0000256" key="2">
    <source>
        <dbReference type="ARBA" id="ARBA00005787"/>
    </source>
</evidence>
<keyword evidence="3 6" id="KW-0812">Transmembrane</keyword>
<keyword evidence="4 6" id="KW-1133">Transmembrane helix</keyword>
<dbReference type="EMBL" id="JAFNEN010000010">
    <property type="protein sequence ID" value="KAG8200969.1"/>
    <property type="molecule type" value="Genomic_DNA"/>
</dbReference>
<name>A0AAV6VW23_9ARAC</name>
<comment type="similarity">
    <text evidence="2">Belongs to the clarin family.</text>
</comment>
<evidence type="ECO:0000256" key="4">
    <source>
        <dbReference type="ARBA" id="ARBA00022989"/>
    </source>
</evidence>
<keyword evidence="8" id="KW-1185">Reference proteome</keyword>
<evidence type="ECO:0000256" key="6">
    <source>
        <dbReference type="SAM" id="Phobius"/>
    </source>
</evidence>
<evidence type="ECO:0000313" key="8">
    <source>
        <dbReference type="Proteomes" id="UP000827092"/>
    </source>
</evidence>
<dbReference type="Gene3D" id="1.20.140.150">
    <property type="match status" value="1"/>
</dbReference>
<keyword evidence="5 6" id="KW-0472">Membrane</keyword>
<proteinExistence type="inferred from homology"/>
<reference evidence="7 8" key="1">
    <citation type="journal article" date="2022" name="Nat. Ecol. Evol.">
        <title>A masculinizing supergene underlies an exaggerated male reproductive morph in a spider.</title>
        <authorList>
            <person name="Hendrickx F."/>
            <person name="De Corte Z."/>
            <person name="Sonet G."/>
            <person name="Van Belleghem S.M."/>
            <person name="Kostlbacher S."/>
            <person name="Vangestel C."/>
        </authorList>
    </citation>
    <scope>NUCLEOTIDE SEQUENCE [LARGE SCALE GENOMIC DNA]</scope>
    <source>
        <strain evidence="7">W744_W776</strain>
    </source>
</reference>
<dbReference type="PANTHER" id="PTHR31548:SF1">
    <property type="entry name" value="LD47387P"/>
    <property type="match status" value="1"/>
</dbReference>
<dbReference type="AlphaFoldDB" id="A0AAV6VW23"/>
<protein>
    <recommendedName>
        <fullName evidence="9">Clarin-3</fullName>
    </recommendedName>
</protein>
<comment type="caution">
    <text evidence="7">The sequence shown here is derived from an EMBL/GenBank/DDBJ whole genome shotgun (WGS) entry which is preliminary data.</text>
</comment>
<dbReference type="Pfam" id="PF25807">
    <property type="entry name" value="Clarin-2"/>
    <property type="match status" value="1"/>
</dbReference>
<dbReference type="PANTHER" id="PTHR31548">
    <property type="entry name" value="CLARIN"/>
    <property type="match status" value="1"/>
</dbReference>
<feature type="transmembrane region" description="Helical" evidence="6">
    <location>
        <begin position="100"/>
        <end position="130"/>
    </location>
</feature>
<feature type="transmembrane region" description="Helical" evidence="6">
    <location>
        <begin position="142"/>
        <end position="165"/>
    </location>
</feature>
<evidence type="ECO:0000256" key="5">
    <source>
        <dbReference type="ARBA" id="ARBA00023136"/>
    </source>
</evidence>
<sequence>MRTDLTKRVLTFCTFFVCCGCLALLSAAFATQKWIVAKPVKIGLPESISNATAGDDTKFRGELYFGLFEGSKTLNYGFGDRKTQIWIQQEMTKNPQLFTFSLWLLTIMSLALAMLFGLISAVFAVINTVVTPVEVITGISGLYLWNGIGALFSAGSVISWAALYYTKLQHNVMTKEELDQQWISKDKAWFGYSFWFAVVTFVLFSANIILTSLAVRQPWEKRKPKLSVNKNPEESEIFLNTILFLSSILKKNKVFQYE</sequence>
<evidence type="ECO:0000256" key="1">
    <source>
        <dbReference type="ARBA" id="ARBA00004141"/>
    </source>
</evidence>
<organism evidence="7 8">
    <name type="scientific">Oedothorax gibbosus</name>
    <dbReference type="NCBI Taxonomy" id="931172"/>
    <lineage>
        <taxon>Eukaryota</taxon>
        <taxon>Metazoa</taxon>
        <taxon>Ecdysozoa</taxon>
        <taxon>Arthropoda</taxon>
        <taxon>Chelicerata</taxon>
        <taxon>Arachnida</taxon>
        <taxon>Araneae</taxon>
        <taxon>Araneomorphae</taxon>
        <taxon>Entelegynae</taxon>
        <taxon>Araneoidea</taxon>
        <taxon>Linyphiidae</taxon>
        <taxon>Erigoninae</taxon>
        <taxon>Oedothorax</taxon>
    </lineage>
</organism>
<dbReference type="GO" id="GO:0016020">
    <property type="term" value="C:membrane"/>
    <property type="evidence" value="ECO:0007669"/>
    <property type="project" value="UniProtKB-SubCell"/>
</dbReference>
<dbReference type="Proteomes" id="UP000827092">
    <property type="component" value="Unassembled WGS sequence"/>
</dbReference>
<evidence type="ECO:0008006" key="9">
    <source>
        <dbReference type="Google" id="ProtNLM"/>
    </source>
</evidence>
<feature type="transmembrane region" description="Helical" evidence="6">
    <location>
        <begin position="192"/>
        <end position="215"/>
    </location>
</feature>
<gene>
    <name evidence="7" type="ORF">JTE90_021433</name>
</gene>
<evidence type="ECO:0000313" key="7">
    <source>
        <dbReference type="EMBL" id="KAG8200969.1"/>
    </source>
</evidence>
<dbReference type="GO" id="GO:0007605">
    <property type="term" value="P:sensory perception of sound"/>
    <property type="evidence" value="ECO:0007669"/>
    <property type="project" value="UniProtKB-ARBA"/>
</dbReference>
<dbReference type="InterPro" id="IPR026748">
    <property type="entry name" value="Clarin"/>
</dbReference>
<comment type="subcellular location">
    <subcellularLocation>
        <location evidence="1">Membrane</location>
        <topology evidence="1">Multi-pass membrane protein</topology>
    </subcellularLocation>
</comment>
<accession>A0AAV6VW23</accession>
<evidence type="ECO:0000256" key="3">
    <source>
        <dbReference type="ARBA" id="ARBA00022692"/>
    </source>
</evidence>